<name>A0ABQ2ZFB6_9ACTN</name>
<dbReference type="EMBL" id="BMUU01000001">
    <property type="protein sequence ID" value="GGY13205.1"/>
    <property type="molecule type" value="Genomic_DNA"/>
</dbReference>
<evidence type="ECO:0000313" key="1">
    <source>
        <dbReference type="EMBL" id="GGY13205.1"/>
    </source>
</evidence>
<evidence type="ECO:0000313" key="2">
    <source>
        <dbReference type="Proteomes" id="UP000600946"/>
    </source>
</evidence>
<dbReference type="InterPro" id="IPR013381">
    <property type="entry name" value="CRISPR-assoc_prot_Cse1"/>
</dbReference>
<dbReference type="Pfam" id="PF09481">
    <property type="entry name" value="CRISPR_Cse1"/>
    <property type="match status" value="1"/>
</dbReference>
<sequence length="517" mass="55879">MPRSFSVVEDPWVPVRIRADLDVEESAELERLLPGTCRGERIRVGLRVLFKAAHLLADLDVSQPPVETMLRRLLAAVTARIACLDRGPAEEWLDAREDLLAAGRFTAERVDGYLDGCGDRWQLYGGVRPFLQDPRLAVECGEDAPPARLAMDRPSGNNAAWSSTLPQGEPIVDAEAVLWLLVWHGFGPSGTAAVRSHGTVSGKICKAGVHRSLISYFPHAPEQLFVSLVVSVPGPAAWPAQEGEDLAPWEAETLSDPLVPAPPRGPVSLLTGRSAHAVLLVSGEGGTTGCRITWGALGELPAAVDPYVIERDKGGPLRASRDRTVWRDLDALLLKEQAGSKVRLRRPTVFDTIAELPAALQQGLGVRVLAWDQDKQDKNSQWYAATTPPVLQHVEESDPDGAAAIAAGRSQAEAVASELGRALASAWHAVNTGRRSLDRAGFVGAAMAQFWERAEGEFWDVVHDTARRPAFRRIALGCFDAAVVSLKGSVHGRDAAARARVRLAHPTFKRPRAKTPA</sequence>
<evidence type="ECO:0008006" key="3">
    <source>
        <dbReference type="Google" id="ProtNLM"/>
    </source>
</evidence>
<accession>A0ABQ2ZFB6</accession>
<dbReference type="NCBIfam" id="TIGR02547">
    <property type="entry name" value="casA_cse1"/>
    <property type="match status" value="1"/>
</dbReference>
<proteinExistence type="predicted"/>
<protein>
    <recommendedName>
        <fullName evidence="3">Type I-E CRISPR-associated protein Cse1/CasA</fullName>
    </recommendedName>
</protein>
<dbReference type="RefSeq" id="WP_190025742.1">
    <property type="nucleotide sequence ID" value="NZ_BMUU01000001.1"/>
</dbReference>
<gene>
    <name evidence="1" type="ORF">GCM10010326_00510</name>
</gene>
<keyword evidence="2" id="KW-1185">Reference proteome</keyword>
<organism evidence="1 2">
    <name type="scientific">Streptomyces xanthochromogenes</name>
    <dbReference type="NCBI Taxonomy" id="67384"/>
    <lineage>
        <taxon>Bacteria</taxon>
        <taxon>Bacillati</taxon>
        <taxon>Actinomycetota</taxon>
        <taxon>Actinomycetes</taxon>
        <taxon>Kitasatosporales</taxon>
        <taxon>Streptomycetaceae</taxon>
        <taxon>Streptomyces</taxon>
    </lineage>
</organism>
<dbReference type="GeneID" id="96288113"/>
<dbReference type="Proteomes" id="UP000600946">
    <property type="component" value="Unassembled WGS sequence"/>
</dbReference>
<comment type="caution">
    <text evidence="1">The sequence shown here is derived from an EMBL/GenBank/DDBJ whole genome shotgun (WGS) entry which is preliminary data.</text>
</comment>
<reference evidence="2" key="1">
    <citation type="journal article" date="2019" name="Int. J. Syst. Evol. Microbiol.">
        <title>The Global Catalogue of Microorganisms (GCM) 10K type strain sequencing project: providing services to taxonomists for standard genome sequencing and annotation.</title>
        <authorList>
            <consortium name="The Broad Institute Genomics Platform"/>
            <consortium name="The Broad Institute Genome Sequencing Center for Infectious Disease"/>
            <person name="Wu L."/>
            <person name="Ma J."/>
        </authorList>
    </citation>
    <scope>NUCLEOTIDE SEQUENCE [LARGE SCALE GENOMIC DNA]</scope>
    <source>
        <strain evidence="2">JCM 4594</strain>
    </source>
</reference>